<organism evidence="2 3">
    <name type="scientific">Chara braunii</name>
    <name type="common">Braun's stonewort</name>
    <dbReference type="NCBI Taxonomy" id="69332"/>
    <lineage>
        <taxon>Eukaryota</taxon>
        <taxon>Viridiplantae</taxon>
        <taxon>Streptophyta</taxon>
        <taxon>Charophyceae</taxon>
        <taxon>Charales</taxon>
        <taxon>Characeae</taxon>
        <taxon>Chara</taxon>
    </lineage>
</organism>
<dbReference type="OrthoDB" id="1938625at2759"/>
<dbReference type="PROSITE" id="PS50878">
    <property type="entry name" value="RT_POL"/>
    <property type="match status" value="1"/>
</dbReference>
<dbReference type="InterPro" id="IPR000477">
    <property type="entry name" value="RT_dom"/>
</dbReference>
<dbReference type="InterPro" id="IPR043502">
    <property type="entry name" value="DNA/RNA_pol_sf"/>
</dbReference>
<dbReference type="SUPFAM" id="SSF56672">
    <property type="entry name" value="DNA/RNA polymerases"/>
    <property type="match status" value="1"/>
</dbReference>
<dbReference type="OMA" id="ETIRMGE"/>
<dbReference type="PANTHER" id="PTHR31635">
    <property type="entry name" value="REVERSE TRANSCRIPTASE DOMAIN-CONTAINING PROTEIN-RELATED"/>
    <property type="match status" value="1"/>
</dbReference>
<proteinExistence type="predicted"/>
<sequence>MSEHPVSNLVWGKERGVLMKEWEEAQIKKSEVWADRLRVKGIVVYDRMSRETCQKLTPSRTSASMIELQHPFDKEARKAIELADLCNYATMYYKDILTSRLQGAEVVTDLYEGSTHWTNTEVRLAAEGRLDLDRPVTNEEAPQALRNMSKGKAPGIDGLPTEWYIDQWDEVGDYLVEIFNNVLTGGRLSKGMCSDVISVLFKKGDSTKIRNWRLVSLLNVSYKILAKILARRLSKYLPDLVKGDQAAFIRGRSIFDNIITAIETLEEVQSKELNVAVLLLDLEKAYDRVNWSYVLSTLQWMGFGVNFINWVKSLYTFSMAAVIINGRLSGEFSLTRSLRQGCPLAPLLFAVQFDVVLNNIREHPQIRGMPTGPTSYKVKALADDLFAVSENSVESLTALKDCLDEFSSLSEAAINWHKSVYLLMEVYKLESEWGMKRVEQDKSERFLGVQIALLDCAAEQDDILLQKSLHRLVTWGMAPHLSIFGRALVLNGAMFALLWFVGTVRRIGDQTCKQLRRRAARFIWKPYAKEEENFLTKVAWEMLCLPRSEGRLGIHDPVRQNEAMLVNWVVKACLEEPIPHWVYLAEKILADEWNLSRSGDVWTCIFLYSFQRRRIRSPLWRALIQAWRKLRPDVWVEPVTKGEVLQQSIFENPRIRGEDDQWLGAESQSMGRKWIEKGIVRIKDIWDAFSEDWQSEEEVKARLGQMRQVGGKLEEVIKAIPDEWKRLLAPETVDPPGTWYVQDSQPDRKLWELVEIHPDGKRTFQG</sequence>
<dbReference type="PANTHER" id="PTHR31635:SF196">
    <property type="entry name" value="REVERSE TRANSCRIPTASE DOMAIN-CONTAINING PROTEIN-RELATED"/>
    <property type="match status" value="1"/>
</dbReference>
<gene>
    <name evidence="2" type="ORF">CBR_g50019</name>
</gene>
<dbReference type="Gramene" id="GBG65228">
    <property type="protein sequence ID" value="GBG65228"/>
    <property type="gene ID" value="CBR_g50019"/>
</dbReference>
<dbReference type="EMBL" id="BFEA01000059">
    <property type="protein sequence ID" value="GBG65228.1"/>
    <property type="molecule type" value="Genomic_DNA"/>
</dbReference>
<dbReference type="Proteomes" id="UP000265515">
    <property type="component" value="Unassembled WGS sequence"/>
</dbReference>
<dbReference type="CDD" id="cd01650">
    <property type="entry name" value="RT_nLTR_like"/>
    <property type="match status" value="1"/>
</dbReference>
<comment type="caution">
    <text evidence="2">The sequence shown here is derived from an EMBL/GenBank/DDBJ whole genome shotgun (WGS) entry which is preliminary data.</text>
</comment>
<dbReference type="STRING" id="69332.A0A388K594"/>
<reference evidence="2 3" key="1">
    <citation type="journal article" date="2018" name="Cell">
        <title>The Chara Genome: Secondary Complexity and Implications for Plant Terrestrialization.</title>
        <authorList>
            <person name="Nishiyama T."/>
            <person name="Sakayama H."/>
            <person name="Vries J.D."/>
            <person name="Buschmann H."/>
            <person name="Saint-Marcoux D."/>
            <person name="Ullrich K.K."/>
            <person name="Haas F.B."/>
            <person name="Vanderstraeten L."/>
            <person name="Becker D."/>
            <person name="Lang D."/>
            <person name="Vosolsobe S."/>
            <person name="Rombauts S."/>
            <person name="Wilhelmsson P.K.I."/>
            <person name="Janitza P."/>
            <person name="Kern R."/>
            <person name="Heyl A."/>
            <person name="Rumpler F."/>
            <person name="Villalobos L.I.A.C."/>
            <person name="Clay J.M."/>
            <person name="Skokan R."/>
            <person name="Toyoda A."/>
            <person name="Suzuki Y."/>
            <person name="Kagoshima H."/>
            <person name="Schijlen E."/>
            <person name="Tajeshwar N."/>
            <person name="Catarino B."/>
            <person name="Hetherington A.J."/>
            <person name="Saltykova A."/>
            <person name="Bonnot C."/>
            <person name="Breuninger H."/>
            <person name="Symeonidi A."/>
            <person name="Radhakrishnan G.V."/>
            <person name="Van Nieuwerburgh F."/>
            <person name="Deforce D."/>
            <person name="Chang C."/>
            <person name="Karol K.G."/>
            <person name="Hedrich R."/>
            <person name="Ulvskov P."/>
            <person name="Glockner G."/>
            <person name="Delwiche C.F."/>
            <person name="Petrasek J."/>
            <person name="Van de Peer Y."/>
            <person name="Friml J."/>
            <person name="Beilby M."/>
            <person name="Dolan L."/>
            <person name="Kohara Y."/>
            <person name="Sugano S."/>
            <person name="Fujiyama A."/>
            <person name="Delaux P.-M."/>
            <person name="Quint M."/>
            <person name="TheiBen G."/>
            <person name="Hagemann M."/>
            <person name="Harholt J."/>
            <person name="Dunand C."/>
            <person name="Zachgo S."/>
            <person name="Langdale J."/>
            <person name="Maumus F."/>
            <person name="Straeten D.V.D."/>
            <person name="Gould S.B."/>
            <person name="Rensing S.A."/>
        </authorList>
    </citation>
    <scope>NUCLEOTIDE SEQUENCE [LARGE SCALE GENOMIC DNA]</scope>
    <source>
        <strain evidence="2 3">S276</strain>
    </source>
</reference>
<keyword evidence="3" id="KW-1185">Reference proteome</keyword>
<accession>A0A388K594</accession>
<evidence type="ECO:0000313" key="2">
    <source>
        <dbReference type="EMBL" id="GBG65228.1"/>
    </source>
</evidence>
<protein>
    <recommendedName>
        <fullName evidence="1">Reverse transcriptase domain-containing protein</fullName>
    </recommendedName>
</protein>
<feature type="domain" description="Reverse transcriptase" evidence="1">
    <location>
        <begin position="181"/>
        <end position="451"/>
    </location>
</feature>
<evidence type="ECO:0000259" key="1">
    <source>
        <dbReference type="PROSITE" id="PS50878"/>
    </source>
</evidence>
<name>A0A388K594_CHABU</name>
<evidence type="ECO:0000313" key="3">
    <source>
        <dbReference type="Proteomes" id="UP000265515"/>
    </source>
</evidence>
<dbReference type="Pfam" id="PF00078">
    <property type="entry name" value="RVT_1"/>
    <property type="match status" value="1"/>
</dbReference>
<dbReference type="AlphaFoldDB" id="A0A388K594"/>